<proteinExistence type="predicted"/>
<organism evidence="1 2">
    <name type="scientific">Campylobacter devanensis</name>
    <dbReference type="NCBI Taxonomy" id="3161138"/>
    <lineage>
        <taxon>Bacteria</taxon>
        <taxon>Pseudomonadati</taxon>
        <taxon>Campylobacterota</taxon>
        <taxon>Epsilonproteobacteria</taxon>
        <taxon>Campylobacterales</taxon>
        <taxon>Campylobacteraceae</taxon>
        <taxon>Campylobacter</taxon>
    </lineage>
</organism>
<reference evidence="1 2" key="1">
    <citation type="journal article" date="2017" name="Genome Biol. Evol.">
        <title>Comparative Genomic Analysis Identifies a Campylobacter Clade Deficient in Selenium Metabolism.</title>
        <authorList>
            <person name="Miller W.G."/>
            <person name="Yee E."/>
            <person name="Lopes B.S."/>
            <person name="Chapman M.H."/>
            <person name="Huynh S."/>
            <person name="Bono J.L."/>
            <person name="Parker C.T."/>
            <person name="Strachan N.J.C."/>
            <person name="Forbes K.J."/>
        </authorList>
    </citation>
    <scope>NUCLEOTIDE SEQUENCE [LARGE SCALE GENOMIC DNA]</scope>
    <source>
        <strain evidence="1 2">NCTC 13003</strain>
    </source>
</reference>
<dbReference type="KEGG" id="cdev:CIGN_1485"/>
<evidence type="ECO:0000313" key="1">
    <source>
        <dbReference type="EMBL" id="ARQ99728.1"/>
    </source>
</evidence>
<dbReference type="AlphaFoldDB" id="A0A1X9SUC3"/>
<accession>A0A381DB87</accession>
<evidence type="ECO:0000313" key="2">
    <source>
        <dbReference type="Proteomes" id="UP000194309"/>
    </source>
</evidence>
<protein>
    <submittedName>
        <fullName evidence="1">Uncharacterized protein</fullName>
    </submittedName>
</protein>
<name>A0A1X9SUC3_9BACT</name>
<keyword evidence="2" id="KW-1185">Reference proteome</keyword>
<dbReference type="STRING" id="1660064.CIGN_1485"/>
<gene>
    <name evidence="1" type="ORF">CIGN_1485</name>
</gene>
<dbReference type="EMBL" id="CP018788">
    <property type="protein sequence ID" value="ARQ99728.1"/>
    <property type="molecule type" value="Genomic_DNA"/>
</dbReference>
<dbReference type="Proteomes" id="UP000194309">
    <property type="component" value="Chromosome"/>
</dbReference>
<sequence>MPIKAIKSPNYIIRQNGGYAGLVNSDIATKTYIDLDSKNIIKIPFFSKNILPRKIADIINIIELKSKNIKQIYKLLVTKNLPSAIIKLEYIISQANRHDIEVEFDKSQIGDYNLLDQTSRDEFIDKYLNGEFKELLGKPRDNKITIIKDTKDSLIITYCTQTSAIHKKIMLDNLIDETSSY</sequence>
<accession>A0A1X9SUC3</accession>